<sequence>MLKYLHFILGFYLLACIAESNADCEIPITLRGRWFSWEKRNVITEIDANSMSLRGYCVDIKDDYHQNYTIIFGQNRCYTCVKFLIRTVNVLDKIEKTCMNIAEGEEVSIERVCKNVEQDQSLTTLFAENYTPVNCRSSIEGMYNFA</sequence>
<dbReference type="GO" id="GO:0042060">
    <property type="term" value="P:wound healing"/>
    <property type="evidence" value="ECO:0007669"/>
    <property type="project" value="TreeGrafter"/>
</dbReference>
<organism evidence="3 4">
    <name type="scientific">Popillia japonica</name>
    <name type="common">Japanese beetle</name>
    <dbReference type="NCBI Taxonomy" id="7064"/>
    <lineage>
        <taxon>Eukaryota</taxon>
        <taxon>Metazoa</taxon>
        <taxon>Ecdysozoa</taxon>
        <taxon>Arthropoda</taxon>
        <taxon>Hexapoda</taxon>
        <taxon>Insecta</taxon>
        <taxon>Pterygota</taxon>
        <taxon>Neoptera</taxon>
        <taxon>Endopterygota</taxon>
        <taxon>Coleoptera</taxon>
        <taxon>Polyphaga</taxon>
        <taxon>Scarabaeiformia</taxon>
        <taxon>Scarabaeidae</taxon>
        <taxon>Rutelinae</taxon>
        <taxon>Popillia</taxon>
    </lineage>
</organism>
<dbReference type="InterPro" id="IPR055472">
    <property type="entry name" value="DUF7044"/>
</dbReference>
<dbReference type="PANTHER" id="PTHR22255">
    <property type="entry name" value="LP06548P"/>
    <property type="match status" value="1"/>
</dbReference>
<keyword evidence="4" id="KW-1185">Reference proteome</keyword>
<protein>
    <recommendedName>
        <fullName evidence="2">DUF7044 domain-containing protein</fullName>
    </recommendedName>
</protein>
<name>A0AAW1LGH8_POPJA</name>
<evidence type="ECO:0000313" key="4">
    <source>
        <dbReference type="Proteomes" id="UP001458880"/>
    </source>
</evidence>
<dbReference type="PANTHER" id="PTHR22255:SF1">
    <property type="entry name" value="LD32918P"/>
    <property type="match status" value="1"/>
</dbReference>
<dbReference type="EMBL" id="JASPKY010000120">
    <property type="protein sequence ID" value="KAK9732320.1"/>
    <property type="molecule type" value="Genomic_DNA"/>
</dbReference>
<dbReference type="Pfam" id="PF23071">
    <property type="entry name" value="DUF7044"/>
    <property type="match status" value="1"/>
</dbReference>
<evidence type="ECO:0000313" key="3">
    <source>
        <dbReference type="EMBL" id="KAK9732320.1"/>
    </source>
</evidence>
<evidence type="ECO:0000256" key="1">
    <source>
        <dbReference type="SAM" id="SignalP"/>
    </source>
</evidence>
<feature type="chain" id="PRO_5043519816" description="DUF7044 domain-containing protein" evidence="1">
    <location>
        <begin position="23"/>
        <end position="146"/>
    </location>
</feature>
<reference evidence="3 4" key="1">
    <citation type="journal article" date="2024" name="BMC Genomics">
        <title>De novo assembly and annotation of Popillia japonica's genome with initial clues to its potential as an invasive pest.</title>
        <authorList>
            <person name="Cucini C."/>
            <person name="Boschi S."/>
            <person name="Funari R."/>
            <person name="Cardaioli E."/>
            <person name="Iannotti N."/>
            <person name="Marturano G."/>
            <person name="Paoli F."/>
            <person name="Bruttini M."/>
            <person name="Carapelli A."/>
            <person name="Frati F."/>
            <person name="Nardi F."/>
        </authorList>
    </citation>
    <scope>NUCLEOTIDE SEQUENCE [LARGE SCALE GENOMIC DNA]</scope>
    <source>
        <strain evidence="3">DMR45628</strain>
    </source>
</reference>
<evidence type="ECO:0000259" key="2">
    <source>
        <dbReference type="Pfam" id="PF23071"/>
    </source>
</evidence>
<dbReference type="AlphaFoldDB" id="A0AAW1LGH8"/>
<keyword evidence="1" id="KW-0732">Signal</keyword>
<comment type="caution">
    <text evidence="3">The sequence shown here is derived from an EMBL/GenBank/DDBJ whole genome shotgun (WGS) entry which is preliminary data.</text>
</comment>
<gene>
    <name evidence="3" type="ORF">QE152_g12949</name>
</gene>
<feature type="domain" description="DUF7044" evidence="2">
    <location>
        <begin position="23"/>
        <end position="115"/>
    </location>
</feature>
<feature type="signal peptide" evidence="1">
    <location>
        <begin position="1"/>
        <end position="22"/>
    </location>
</feature>
<dbReference type="Proteomes" id="UP001458880">
    <property type="component" value="Unassembled WGS sequence"/>
</dbReference>
<proteinExistence type="predicted"/>
<accession>A0AAW1LGH8</accession>